<proteinExistence type="predicted"/>
<accession>A0A0P5Z641</accession>
<dbReference type="EMBL" id="LRGB01001361">
    <property type="protein sequence ID" value="KZS12464.1"/>
    <property type="molecule type" value="Genomic_DNA"/>
</dbReference>
<reference evidence="1 2" key="1">
    <citation type="submission" date="2016-03" db="EMBL/GenBank/DDBJ databases">
        <title>EvidentialGene: Evidence-directed Construction of Genes on Genomes.</title>
        <authorList>
            <person name="Gilbert D.G."/>
            <person name="Choi J.-H."/>
            <person name="Mockaitis K."/>
            <person name="Colbourne J."/>
            <person name="Pfrender M."/>
        </authorList>
    </citation>
    <scope>NUCLEOTIDE SEQUENCE [LARGE SCALE GENOMIC DNA]</scope>
    <source>
        <strain evidence="1 2">Xinb3</strain>
        <tissue evidence="1">Complete organism</tissue>
    </source>
</reference>
<comment type="caution">
    <text evidence="1">The sequence shown here is derived from an EMBL/GenBank/DDBJ whole genome shotgun (WGS) entry which is preliminary data.</text>
</comment>
<gene>
    <name evidence="1" type="ORF">APZ42_022590</name>
</gene>
<name>A0A0P5Z641_9CRUS</name>
<dbReference type="Proteomes" id="UP000076858">
    <property type="component" value="Unassembled WGS sequence"/>
</dbReference>
<protein>
    <submittedName>
        <fullName evidence="1">Uncharacterized protein</fullName>
    </submittedName>
</protein>
<dbReference type="AlphaFoldDB" id="A0A0P5Z641"/>
<sequence>MRIAQNSRRTEGVKNKKANKRKTKLEDGEKYRKICNKKSMILGNGRKTLDVRCFCSHQSSIRDKSLLEEL</sequence>
<evidence type="ECO:0000313" key="2">
    <source>
        <dbReference type="Proteomes" id="UP000076858"/>
    </source>
</evidence>
<keyword evidence="2" id="KW-1185">Reference proteome</keyword>
<evidence type="ECO:0000313" key="1">
    <source>
        <dbReference type="EMBL" id="KZS12464.1"/>
    </source>
</evidence>
<organism evidence="1 2">
    <name type="scientific">Daphnia magna</name>
    <dbReference type="NCBI Taxonomy" id="35525"/>
    <lineage>
        <taxon>Eukaryota</taxon>
        <taxon>Metazoa</taxon>
        <taxon>Ecdysozoa</taxon>
        <taxon>Arthropoda</taxon>
        <taxon>Crustacea</taxon>
        <taxon>Branchiopoda</taxon>
        <taxon>Diplostraca</taxon>
        <taxon>Cladocera</taxon>
        <taxon>Anomopoda</taxon>
        <taxon>Daphniidae</taxon>
        <taxon>Daphnia</taxon>
    </lineage>
</organism>